<gene>
    <name evidence="1" type="ORF">MSG28_009860</name>
</gene>
<evidence type="ECO:0000313" key="2">
    <source>
        <dbReference type="Proteomes" id="UP001064048"/>
    </source>
</evidence>
<sequence length="552" mass="61666">MKNIILLCLTVACAASAQSEACESRTVQTAQGPVRGYKNDDKDIFFFYGIPYATAPTGTRKFTAPLPGPEWKQPFEAVTKNIVCPQGKHQSLNLTGYEEREDCLLANVYMPDTNETNLSVLVYVHGGGYVIGFGEALVPTALVRTKKVVAVTFNYRLGVHGFLCLGTEGAPGNAGMKDQVALLRWVQKNIANFGGNPDDVTIGGFSAGSSAVDLLMLSGMTEGLYNKAIPESGASVGVWSVQIDPVQNAKNFAKQLNFDNVDNITALEEFYSNLWYDALTSDVFFDRIDSTFVFTPCVEGDTGVEKFLEDAPVNILAQGKNRKVPVLYGFANMEGLFRIGNFLQWKNGMNEKFSDFLPPDLQFKDDKEKEELAQRIKNFYFGDEIVSETTMQGYIDYFSDIMFAYPHLRAVKLQVDAGSDSIYLYEFSYYKPYPNNIGLPEFMKNVRGAGHCAQSTVVHESNKFIGFPDNSEDFKTMKRIMIELWLNFITTGKPVPEGSKLPPWPPVGANRSPHMDLDLQLNLKGSLNEKRARFWDDIYQQFFRPPIAPLKL</sequence>
<proteinExistence type="predicted"/>
<evidence type="ECO:0000313" key="1">
    <source>
        <dbReference type="EMBL" id="KAI8421952.1"/>
    </source>
</evidence>
<protein>
    <submittedName>
        <fullName evidence="1">Uncharacterized protein</fullName>
    </submittedName>
</protein>
<dbReference type="Proteomes" id="UP001064048">
    <property type="component" value="Chromosome 16"/>
</dbReference>
<name>A0ACC0JCY5_CHOFU</name>
<organism evidence="1 2">
    <name type="scientific">Choristoneura fumiferana</name>
    <name type="common">Spruce budworm moth</name>
    <name type="synonym">Archips fumiferana</name>
    <dbReference type="NCBI Taxonomy" id="7141"/>
    <lineage>
        <taxon>Eukaryota</taxon>
        <taxon>Metazoa</taxon>
        <taxon>Ecdysozoa</taxon>
        <taxon>Arthropoda</taxon>
        <taxon>Hexapoda</taxon>
        <taxon>Insecta</taxon>
        <taxon>Pterygota</taxon>
        <taxon>Neoptera</taxon>
        <taxon>Endopterygota</taxon>
        <taxon>Lepidoptera</taxon>
        <taxon>Glossata</taxon>
        <taxon>Ditrysia</taxon>
        <taxon>Tortricoidea</taxon>
        <taxon>Tortricidae</taxon>
        <taxon>Tortricinae</taxon>
        <taxon>Choristoneura</taxon>
    </lineage>
</organism>
<dbReference type="EMBL" id="CM046116">
    <property type="protein sequence ID" value="KAI8421952.1"/>
    <property type="molecule type" value="Genomic_DNA"/>
</dbReference>
<reference evidence="1 2" key="1">
    <citation type="journal article" date="2022" name="Genome Biol. Evol.">
        <title>The Spruce Budworm Genome: Reconstructing the Evolutionary History of Antifreeze Proteins.</title>
        <authorList>
            <person name="Beliveau C."/>
            <person name="Gagne P."/>
            <person name="Picq S."/>
            <person name="Vernygora O."/>
            <person name="Keeling C.I."/>
            <person name="Pinkney K."/>
            <person name="Doucet D."/>
            <person name="Wen F."/>
            <person name="Johnston J.S."/>
            <person name="Maaroufi H."/>
            <person name="Boyle B."/>
            <person name="Laroche J."/>
            <person name="Dewar K."/>
            <person name="Juretic N."/>
            <person name="Blackburn G."/>
            <person name="Nisole A."/>
            <person name="Brunet B."/>
            <person name="Brandao M."/>
            <person name="Lumley L."/>
            <person name="Duan J."/>
            <person name="Quan G."/>
            <person name="Lucarotti C.J."/>
            <person name="Roe A.D."/>
            <person name="Sperling F.A.H."/>
            <person name="Levesque R.C."/>
            <person name="Cusson M."/>
        </authorList>
    </citation>
    <scope>NUCLEOTIDE SEQUENCE [LARGE SCALE GENOMIC DNA]</scope>
    <source>
        <strain evidence="1">Glfc:IPQL:Cfum</strain>
    </source>
</reference>
<accession>A0ACC0JCY5</accession>
<comment type="caution">
    <text evidence="1">The sequence shown here is derived from an EMBL/GenBank/DDBJ whole genome shotgun (WGS) entry which is preliminary data.</text>
</comment>
<keyword evidence="2" id="KW-1185">Reference proteome</keyword>